<sequence>MTKHVETYFETENDAESAKASLQKLAIEEEYIEPIPDNTPLLSRLIPLNNLDKSGPDKHLTHLLRFDVKDENYESALNVIKEHAGHMDPSELK</sequence>
<protein>
    <submittedName>
        <fullName evidence="1">Uncharacterized protein</fullName>
    </submittedName>
</protein>
<dbReference type="Proteomes" id="UP001221597">
    <property type="component" value="Chromosome"/>
</dbReference>
<dbReference type="RefSeq" id="WP_283077855.1">
    <property type="nucleotide sequence ID" value="NZ_CP121671.1"/>
</dbReference>
<evidence type="ECO:0000313" key="2">
    <source>
        <dbReference type="Proteomes" id="UP001221597"/>
    </source>
</evidence>
<reference evidence="1 2" key="1">
    <citation type="submission" date="2023-04" db="EMBL/GenBank/DDBJ databases">
        <title>Genome sequence of Halobacillus naozhouensis KACC 21980.</title>
        <authorList>
            <person name="Kim S."/>
            <person name="Heo J."/>
            <person name="Kwon S.-W."/>
        </authorList>
    </citation>
    <scope>NUCLEOTIDE SEQUENCE [LARGE SCALE GENOMIC DNA]</scope>
    <source>
        <strain evidence="1 2">KCTC 13234</strain>
    </source>
</reference>
<gene>
    <name evidence="1" type="ORF">P9989_05780</name>
</gene>
<keyword evidence="2" id="KW-1185">Reference proteome</keyword>
<proteinExistence type="predicted"/>
<organism evidence="1 2">
    <name type="scientific">Halobacillus naozhouensis</name>
    <dbReference type="NCBI Taxonomy" id="554880"/>
    <lineage>
        <taxon>Bacteria</taxon>
        <taxon>Bacillati</taxon>
        <taxon>Bacillota</taxon>
        <taxon>Bacilli</taxon>
        <taxon>Bacillales</taxon>
        <taxon>Bacillaceae</taxon>
        <taxon>Halobacillus</taxon>
    </lineage>
</organism>
<name>A0ABY8J1G1_9BACI</name>
<dbReference type="EMBL" id="CP121671">
    <property type="protein sequence ID" value="WFT75892.1"/>
    <property type="molecule type" value="Genomic_DNA"/>
</dbReference>
<evidence type="ECO:0000313" key="1">
    <source>
        <dbReference type="EMBL" id="WFT75892.1"/>
    </source>
</evidence>
<accession>A0ABY8J1G1</accession>